<dbReference type="STRING" id="2094558.A0A314XTR2"/>
<dbReference type="Gene3D" id="1.10.286.90">
    <property type="entry name" value="MFS transporter, transmembrane helix TM10b"/>
    <property type="match status" value="1"/>
</dbReference>
<evidence type="ECO:0000313" key="2">
    <source>
        <dbReference type="Proteomes" id="UP000250321"/>
    </source>
</evidence>
<dbReference type="Proteomes" id="UP000250321">
    <property type="component" value="Unassembled WGS sequence"/>
</dbReference>
<evidence type="ECO:0000313" key="1">
    <source>
        <dbReference type="EMBL" id="PQP98444.1"/>
    </source>
</evidence>
<dbReference type="OrthoDB" id="6339427at2759"/>
<proteinExistence type="predicted"/>
<gene>
    <name evidence="1" type="ORF">Pyn_19947</name>
</gene>
<keyword evidence="2" id="KW-1185">Reference proteome</keyword>
<name>A0A314XTR2_PRUYE</name>
<reference evidence="1 2" key="1">
    <citation type="submission" date="2018-02" db="EMBL/GenBank/DDBJ databases">
        <title>Draft genome of wild Prunus yedoensis var. nudiflora.</title>
        <authorList>
            <person name="Baek S."/>
            <person name="Kim J.-H."/>
            <person name="Choi K."/>
            <person name="Kim G.-B."/>
            <person name="Cho A."/>
            <person name="Jang H."/>
            <person name="Shin C.-H."/>
            <person name="Yu H.-J."/>
            <person name="Mun J.-H."/>
        </authorList>
    </citation>
    <scope>NUCLEOTIDE SEQUENCE [LARGE SCALE GENOMIC DNA]</scope>
    <source>
        <strain evidence="2">cv. Jeju island</strain>
        <tissue evidence="1">Leaf</tissue>
    </source>
</reference>
<organism evidence="1 2">
    <name type="scientific">Prunus yedoensis var. nudiflora</name>
    <dbReference type="NCBI Taxonomy" id="2094558"/>
    <lineage>
        <taxon>Eukaryota</taxon>
        <taxon>Viridiplantae</taxon>
        <taxon>Streptophyta</taxon>
        <taxon>Embryophyta</taxon>
        <taxon>Tracheophyta</taxon>
        <taxon>Spermatophyta</taxon>
        <taxon>Magnoliopsida</taxon>
        <taxon>eudicotyledons</taxon>
        <taxon>Gunneridae</taxon>
        <taxon>Pentapetalae</taxon>
        <taxon>rosids</taxon>
        <taxon>fabids</taxon>
        <taxon>Rosales</taxon>
        <taxon>Rosaceae</taxon>
        <taxon>Amygdaloideae</taxon>
        <taxon>Amygdaleae</taxon>
        <taxon>Prunus</taxon>
    </lineage>
</organism>
<dbReference type="EMBL" id="PJQY01001897">
    <property type="protein sequence ID" value="PQP98444.1"/>
    <property type="molecule type" value="Genomic_DNA"/>
</dbReference>
<sequence length="116" mass="12757">MPVSPRWLVMQGRLGEAKKILSLVSNTKEEAEFLLGKIMAAAGVHENGKEEFLDKSGAWTKGVWKELILRPSPCVCTISLCMSRAYKQLHGVECHKVIAATTFLLVAQLGCCHLGF</sequence>
<protein>
    <submittedName>
        <fullName evidence="1">Putative polyol transporter 3 isoform X1</fullName>
    </submittedName>
</protein>
<dbReference type="AlphaFoldDB" id="A0A314XTR2"/>
<comment type="caution">
    <text evidence="1">The sequence shown here is derived from an EMBL/GenBank/DDBJ whole genome shotgun (WGS) entry which is preliminary data.</text>
</comment>
<accession>A0A314XTR2</accession>